<keyword evidence="3" id="KW-1185">Reference proteome</keyword>
<protein>
    <submittedName>
        <fullName evidence="2">Uncharacterized protein</fullName>
    </submittedName>
</protein>
<evidence type="ECO:0000313" key="2">
    <source>
        <dbReference type="EMBL" id="KAJ3489963.1"/>
    </source>
</evidence>
<sequence length="206" mass="22598">MDSRPKAPKRPPTKIGFHYRGTGPCINGGETTSWTPPEGGRCRWNPSFGQLPQRQQQQHAATPTPPAVPVSSQDAASAPSSQTRANDADSEHLSSESIIPLEDPQREVELDEDGDDGDGEGLGNEGDSDDEDDDDDPDRPNGSSERLSAKRRARHELPPWLRSAFEAALAQCEDRDDNGVRVKLCFGSVYYHFQSVRNSSTARRKS</sequence>
<evidence type="ECO:0000256" key="1">
    <source>
        <dbReference type="SAM" id="MobiDB-lite"/>
    </source>
</evidence>
<dbReference type="Proteomes" id="UP001148786">
    <property type="component" value="Unassembled WGS sequence"/>
</dbReference>
<dbReference type="AlphaFoldDB" id="A0A9W8JNN1"/>
<name>A0A9W8JNN1_9AGAR</name>
<gene>
    <name evidence="2" type="ORF">NLJ89_g11478</name>
</gene>
<feature type="compositionally biased region" description="Acidic residues" evidence="1">
    <location>
        <begin position="109"/>
        <end position="119"/>
    </location>
</feature>
<accession>A0A9W8JNN1</accession>
<evidence type="ECO:0000313" key="3">
    <source>
        <dbReference type="Proteomes" id="UP001148786"/>
    </source>
</evidence>
<reference evidence="2" key="1">
    <citation type="submission" date="2022-07" db="EMBL/GenBank/DDBJ databases">
        <title>Genome Sequence of Agrocybe chaxingu.</title>
        <authorList>
            <person name="Buettner E."/>
        </authorList>
    </citation>
    <scope>NUCLEOTIDE SEQUENCE</scope>
    <source>
        <strain evidence="2">MP-N11</strain>
    </source>
</reference>
<proteinExistence type="predicted"/>
<feature type="region of interest" description="Disordered" evidence="1">
    <location>
        <begin position="1"/>
        <end position="157"/>
    </location>
</feature>
<feature type="compositionally biased region" description="Low complexity" evidence="1">
    <location>
        <begin position="50"/>
        <end position="62"/>
    </location>
</feature>
<feature type="compositionally biased region" description="Low complexity" evidence="1">
    <location>
        <begin position="69"/>
        <end position="82"/>
    </location>
</feature>
<feature type="compositionally biased region" description="Basic residues" evidence="1">
    <location>
        <begin position="1"/>
        <end position="12"/>
    </location>
</feature>
<comment type="caution">
    <text evidence="2">The sequence shown here is derived from an EMBL/GenBank/DDBJ whole genome shotgun (WGS) entry which is preliminary data.</text>
</comment>
<dbReference type="EMBL" id="JANKHO010002669">
    <property type="protein sequence ID" value="KAJ3489963.1"/>
    <property type="molecule type" value="Genomic_DNA"/>
</dbReference>
<feature type="compositionally biased region" description="Acidic residues" evidence="1">
    <location>
        <begin position="126"/>
        <end position="137"/>
    </location>
</feature>
<organism evidence="2 3">
    <name type="scientific">Agrocybe chaxingu</name>
    <dbReference type="NCBI Taxonomy" id="84603"/>
    <lineage>
        <taxon>Eukaryota</taxon>
        <taxon>Fungi</taxon>
        <taxon>Dikarya</taxon>
        <taxon>Basidiomycota</taxon>
        <taxon>Agaricomycotina</taxon>
        <taxon>Agaricomycetes</taxon>
        <taxon>Agaricomycetidae</taxon>
        <taxon>Agaricales</taxon>
        <taxon>Agaricineae</taxon>
        <taxon>Strophariaceae</taxon>
        <taxon>Agrocybe</taxon>
    </lineage>
</organism>